<proteinExistence type="predicted"/>
<reference evidence="1 2" key="1">
    <citation type="submission" date="2023-06" db="EMBL/GenBank/DDBJ databases">
        <title>Roseiconus lacunae JC819 isolated from Gulf of Mannar region, Tamil Nadu.</title>
        <authorList>
            <person name="Pk S."/>
            <person name="Ch S."/>
            <person name="Ch V.R."/>
        </authorList>
    </citation>
    <scope>NUCLEOTIDE SEQUENCE [LARGE SCALE GENOMIC DNA]</scope>
    <source>
        <strain evidence="1 2">JC819</strain>
    </source>
</reference>
<protein>
    <submittedName>
        <fullName evidence="1">Uncharacterized protein</fullName>
    </submittedName>
</protein>
<dbReference type="Proteomes" id="UP001239462">
    <property type="component" value="Unassembled WGS sequence"/>
</dbReference>
<keyword evidence="2" id="KW-1185">Reference proteome</keyword>
<accession>A0ABT7PHJ8</accession>
<name>A0ABT7PHJ8_9BACT</name>
<sequence>MDLSALIDQGWSNASLTFIAIRDGSEVATAAASLATLASGQLRATAAIDIDGLPAGRLDLTLIDGAGNMAWSNSITVDSDGDELGLFSFVDPGGEYDGGLPALQSLRLYAGDDYTDRPITIPIGIDEDLTGKSVIVSAKRDKLSAFSIACDIIGEPREHSFEIAPDADATSGWFPAVYDGVIRIRHNANSEQTIWTGPIKVQAFPTPA</sequence>
<dbReference type="RefSeq" id="WP_289163554.1">
    <property type="nucleotide sequence ID" value="NZ_CP141221.1"/>
</dbReference>
<organism evidence="1 2">
    <name type="scientific">Roseiconus lacunae</name>
    <dbReference type="NCBI Taxonomy" id="2605694"/>
    <lineage>
        <taxon>Bacteria</taxon>
        <taxon>Pseudomonadati</taxon>
        <taxon>Planctomycetota</taxon>
        <taxon>Planctomycetia</taxon>
        <taxon>Pirellulales</taxon>
        <taxon>Pirellulaceae</taxon>
        <taxon>Roseiconus</taxon>
    </lineage>
</organism>
<gene>
    <name evidence="1" type="ORF">QTN89_11025</name>
</gene>
<dbReference type="EMBL" id="JASZZN010000007">
    <property type="protein sequence ID" value="MDM4015966.1"/>
    <property type="molecule type" value="Genomic_DNA"/>
</dbReference>
<evidence type="ECO:0000313" key="2">
    <source>
        <dbReference type="Proteomes" id="UP001239462"/>
    </source>
</evidence>
<comment type="caution">
    <text evidence="1">The sequence shown here is derived from an EMBL/GenBank/DDBJ whole genome shotgun (WGS) entry which is preliminary data.</text>
</comment>
<evidence type="ECO:0000313" key="1">
    <source>
        <dbReference type="EMBL" id="MDM4015966.1"/>
    </source>
</evidence>